<organism evidence="2 3">
    <name type="scientific">Streptomyces nitrosporeus</name>
    <dbReference type="NCBI Taxonomy" id="28894"/>
    <lineage>
        <taxon>Bacteria</taxon>
        <taxon>Bacillati</taxon>
        <taxon>Actinomycetota</taxon>
        <taxon>Actinomycetes</taxon>
        <taxon>Kitasatosporales</taxon>
        <taxon>Streptomycetaceae</taxon>
        <taxon>Streptomyces</taxon>
    </lineage>
</organism>
<dbReference type="OrthoDB" id="3855241at2"/>
<sequence length="64" mass="6887">MNTTTPSRSTANPRRTRLAHLSDATTLRLPEQRENTVELPGRTANPRRTVLMKAPAPAPAPAAG</sequence>
<evidence type="ECO:0000256" key="1">
    <source>
        <dbReference type="SAM" id="MobiDB-lite"/>
    </source>
</evidence>
<evidence type="ECO:0000313" key="3">
    <source>
        <dbReference type="Proteomes" id="UP000326178"/>
    </source>
</evidence>
<dbReference type="KEGG" id="snk:CP967_09040"/>
<dbReference type="RefSeq" id="WP_150487460.1">
    <property type="nucleotide sequence ID" value="NZ_BMUV01000001.1"/>
</dbReference>
<reference evidence="2 3" key="1">
    <citation type="submission" date="2017-09" db="EMBL/GenBank/DDBJ databases">
        <authorList>
            <person name="Lee N."/>
            <person name="Cho B.-K."/>
        </authorList>
    </citation>
    <scope>NUCLEOTIDE SEQUENCE [LARGE SCALE GENOMIC DNA]</scope>
    <source>
        <strain evidence="2 3">ATCC 12769</strain>
    </source>
</reference>
<evidence type="ECO:0000313" key="2">
    <source>
        <dbReference type="EMBL" id="QEU72099.1"/>
    </source>
</evidence>
<name>A0A5J6F6Z1_9ACTN</name>
<gene>
    <name evidence="2" type="ORF">CP967_09040</name>
</gene>
<proteinExistence type="predicted"/>
<dbReference type="EMBL" id="CP023702">
    <property type="protein sequence ID" value="QEU72099.1"/>
    <property type="molecule type" value="Genomic_DNA"/>
</dbReference>
<keyword evidence="3" id="KW-1185">Reference proteome</keyword>
<feature type="region of interest" description="Disordered" evidence="1">
    <location>
        <begin position="24"/>
        <end position="64"/>
    </location>
</feature>
<protein>
    <submittedName>
        <fullName evidence="2">Uncharacterized protein</fullName>
    </submittedName>
</protein>
<dbReference type="Proteomes" id="UP000326178">
    <property type="component" value="Chromosome"/>
</dbReference>
<dbReference type="AlphaFoldDB" id="A0A5J6F6Z1"/>
<accession>A0A5J6F6Z1</accession>